<sequence length="101" mass="11132">MDLAQKLVSCQDKPEIQRIVTDAKKNFANDYKKILSYIVENAPGDNKLIMTVGGNPKKNGRMTLVGEGNVNSFRLTVLTLMHGCYVMDEDSGEVIGIVTVQ</sequence>
<name>A0A914DXD3_9BILA</name>
<evidence type="ECO:0000313" key="1">
    <source>
        <dbReference type="Proteomes" id="UP000887540"/>
    </source>
</evidence>
<proteinExistence type="predicted"/>
<dbReference type="AlphaFoldDB" id="A0A914DXD3"/>
<dbReference type="WBParaSite" id="ACRNAN_scaffold417.g25434.t1">
    <property type="protein sequence ID" value="ACRNAN_scaffold417.g25434.t1"/>
    <property type="gene ID" value="ACRNAN_scaffold417.g25434"/>
</dbReference>
<evidence type="ECO:0000313" key="2">
    <source>
        <dbReference type="WBParaSite" id="ACRNAN_scaffold417.g25434.t1"/>
    </source>
</evidence>
<reference evidence="2" key="1">
    <citation type="submission" date="2022-11" db="UniProtKB">
        <authorList>
            <consortium name="WormBaseParasite"/>
        </authorList>
    </citation>
    <scope>IDENTIFICATION</scope>
</reference>
<accession>A0A914DXD3</accession>
<dbReference type="Proteomes" id="UP000887540">
    <property type="component" value="Unplaced"/>
</dbReference>
<organism evidence="1 2">
    <name type="scientific">Acrobeloides nanus</name>
    <dbReference type="NCBI Taxonomy" id="290746"/>
    <lineage>
        <taxon>Eukaryota</taxon>
        <taxon>Metazoa</taxon>
        <taxon>Ecdysozoa</taxon>
        <taxon>Nematoda</taxon>
        <taxon>Chromadorea</taxon>
        <taxon>Rhabditida</taxon>
        <taxon>Tylenchina</taxon>
        <taxon>Cephalobomorpha</taxon>
        <taxon>Cephaloboidea</taxon>
        <taxon>Cephalobidae</taxon>
        <taxon>Acrobeloides</taxon>
    </lineage>
</organism>
<protein>
    <submittedName>
        <fullName evidence="2">Uncharacterized protein</fullName>
    </submittedName>
</protein>
<keyword evidence="1" id="KW-1185">Reference proteome</keyword>